<organism evidence="1">
    <name type="scientific">Anaerobacillus isosaccharinicus</name>
    <dbReference type="NCBI Taxonomy" id="1532552"/>
    <lineage>
        <taxon>Bacteria</taxon>
        <taxon>Bacillati</taxon>
        <taxon>Bacillota</taxon>
        <taxon>Bacilli</taxon>
        <taxon>Bacillales</taxon>
        <taxon>Bacillaceae</taxon>
        <taxon>Anaerobacillus</taxon>
    </lineage>
</organism>
<reference evidence="1" key="1">
    <citation type="submission" date="2016-10" db="EMBL/GenBank/DDBJ databases">
        <title>Draft genome sequences of four alkaliphilic bacteria belonging to the Anaerobacillus genus.</title>
        <authorList>
            <person name="Bassil N.M."/>
            <person name="Lloyd J.R."/>
        </authorList>
    </citation>
    <scope>NUCLEOTIDE SEQUENCE [LARGE SCALE GENOMIC DNA]</scope>
    <source>
        <strain evidence="1">NB2006</strain>
    </source>
</reference>
<dbReference type="EMBL" id="LQXD01000024">
    <property type="protein sequence ID" value="OIJ22828.1"/>
    <property type="molecule type" value="Genomic_DNA"/>
</dbReference>
<evidence type="ECO:0000313" key="1">
    <source>
        <dbReference type="EMBL" id="OIJ22828.1"/>
    </source>
</evidence>
<accession>A0A1S2MDK1</accession>
<dbReference type="AlphaFoldDB" id="A0A1S2MDK1"/>
<name>A0A1S2MDK1_9BACI</name>
<gene>
    <name evidence="1" type="ORF">AWH56_04330</name>
</gene>
<sequence>MMVLLLMSLLSPTGLASNKNKEDYLKSPKHYISYLENYDEEVARELGIGEASIADAVEDTKNILEQFKNLSKKEQQKYLKYLQDPELISKTLKGGNPDLQFVETQEDIVEAEFIDATDESDFEFGIMSSGTRTVTHKGELVALGIKWSEYTIEGNYGYISTGATHHNSTLAWVSRQWNPTVTTGLESSSGFVSNWYYYGRSVFNYKIGVAGYGVQIGVIHLRVEGNQNGKTSGQFWRE</sequence>
<protein>
    <submittedName>
        <fullName evidence="1">Uncharacterized protein</fullName>
    </submittedName>
</protein>
<proteinExistence type="predicted"/>
<comment type="caution">
    <text evidence="1">The sequence shown here is derived from an EMBL/GenBank/DDBJ whole genome shotgun (WGS) entry which is preliminary data.</text>
</comment>